<evidence type="ECO:0000256" key="7">
    <source>
        <dbReference type="ARBA" id="ARBA00022967"/>
    </source>
</evidence>
<comment type="similarity">
    <text evidence="2 10">Belongs to the cation transport ATPase (P-type) (TC 3.A.3) family. Type IB subfamily.</text>
</comment>
<dbReference type="InterPro" id="IPR044492">
    <property type="entry name" value="P_typ_ATPase_HD_dom"/>
</dbReference>
<dbReference type="RefSeq" id="WP_379741858.1">
    <property type="nucleotide sequence ID" value="NZ_JBHSGW010000025.1"/>
</dbReference>
<dbReference type="SUPFAM" id="SSF81665">
    <property type="entry name" value="Calcium ATPase, transmembrane domain M"/>
    <property type="match status" value="1"/>
</dbReference>
<proteinExistence type="inferred from homology"/>
<dbReference type="SUPFAM" id="SSF55008">
    <property type="entry name" value="HMA, heavy metal-associated domain"/>
    <property type="match status" value="1"/>
</dbReference>
<dbReference type="Gene3D" id="3.40.1110.10">
    <property type="entry name" value="Calcium-transporting ATPase, cytoplasmic domain N"/>
    <property type="match status" value="1"/>
</dbReference>
<accession>A0ABV9P4B5</accession>
<feature type="transmembrane region" description="Helical" evidence="10">
    <location>
        <begin position="288"/>
        <end position="308"/>
    </location>
</feature>
<comment type="caution">
    <text evidence="12">The sequence shown here is derived from an EMBL/GenBank/DDBJ whole genome shotgun (WGS) entry which is preliminary data.</text>
</comment>
<dbReference type="NCBIfam" id="TIGR01494">
    <property type="entry name" value="ATPase_P-type"/>
    <property type="match status" value="1"/>
</dbReference>
<evidence type="ECO:0000256" key="1">
    <source>
        <dbReference type="ARBA" id="ARBA00004127"/>
    </source>
</evidence>
<dbReference type="InterPro" id="IPR017969">
    <property type="entry name" value="Heavy-metal-associated_CS"/>
</dbReference>
<keyword evidence="6 10" id="KW-0067">ATP-binding</keyword>
<feature type="transmembrane region" description="Helical" evidence="10">
    <location>
        <begin position="786"/>
        <end position="805"/>
    </location>
</feature>
<feature type="domain" description="HMA" evidence="11">
    <location>
        <begin position="1"/>
        <end position="66"/>
    </location>
</feature>
<evidence type="ECO:0000256" key="10">
    <source>
        <dbReference type="RuleBase" id="RU362081"/>
    </source>
</evidence>
<dbReference type="InterPro" id="IPR036412">
    <property type="entry name" value="HAD-like_sf"/>
</dbReference>
<reference evidence="13" key="1">
    <citation type="journal article" date="2019" name="Int. J. Syst. Evol. Microbiol.">
        <title>The Global Catalogue of Microorganisms (GCM) 10K type strain sequencing project: providing services to taxonomists for standard genome sequencing and annotation.</title>
        <authorList>
            <consortium name="The Broad Institute Genomics Platform"/>
            <consortium name="The Broad Institute Genome Sequencing Center for Infectious Disease"/>
            <person name="Wu L."/>
            <person name="Ma J."/>
        </authorList>
    </citation>
    <scope>NUCLEOTIDE SEQUENCE [LARGE SCALE GENOMIC DNA]</scope>
    <source>
        <strain evidence="13">CCUG 50349</strain>
    </source>
</reference>
<evidence type="ECO:0000256" key="5">
    <source>
        <dbReference type="ARBA" id="ARBA00022741"/>
    </source>
</evidence>
<dbReference type="InterPro" id="IPR045800">
    <property type="entry name" value="HMBD"/>
</dbReference>
<evidence type="ECO:0000256" key="2">
    <source>
        <dbReference type="ARBA" id="ARBA00006024"/>
    </source>
</evidence>
<dbReference type="InterPro" id="IPR006121">
    <property type="entry name" value="HMA_dom"/>
</dbReference>
<keyword evidence="7" id="KW-1278">Translocase</keyword>
<dbReference type="Gene3D" id="3.40.50.1000">
    <property type="entry name" value="HAD superfamily/HAD-like"/>
    <property type="match status" value="1"/>
</dbReference>
<dbReference type="Pfam" id="PF00702">
    <property type="entry name" value="Hydrolase"/>
    <property type="match status" value="1"/>
</dbReference>
<sequence>MKHTYTITGMTCSGCEAKVKKDLSNVEHITEVAVSKEDKAATIIMSKHVEIEVLQNALGGKDSKYQITLSDNSSKEVVQKSCCSTGEKEHKHEEIKHNHQAGKYYCPMHCEGDKVYDKAGDCPVCGMDLVQQPTVIQNTQYTCPMHPEIIQDKPGSCPFCGMDLVPMEPTESEEDKTYQKLGNKMKIATIFTLPIFIITMSDMIPNNPLYKIMELQYWNWIQFILTIPVVFYACWMFFERAWKSIINWNLNMFTLIGIGTGVAFVFSIIGLLFPTVFPDQFKTSEGTVHLYFEATAVVLTLVLLGQLLEAKAHSRTSGAIKELLKLAPTEATLVIDSEEKVISIHDIKKGDIVRVKPGEKIPVDGIITEGNSTIDESMITGEPIPVDKKMDDKVSSGTINGTKSFLMIAEKVGSETLLSQIVQMVSDASRSRAPIQNLVDKISKYFVPIVVLISIMTFFAWWIFGPEPKLVYGFVNAIAVLVIACPCALGLATPMSVMVGVGKGAKSGVLIKNAEAIEKMDKIDVLITDKTGTLTEGKPSVEKIITKDVDENTTLGKIASLNQNSEHPLATAVVNFAKSKNSTFFKVEKFDSITGKGVIGFIDNEKVSLGNKKLLEQEGIQDFSSIEQEVIEEQKLGKTVSYIAFDKKVVGYITITDAIKKSSLEAINELKRQGVQVIMLTGDNENTARAVASELNLTDFKASCLPQDKLEYIKELQAKGKIVAMAGDGINDAPALAQSDIGIAMGTGTDVAIESAKITLVKGDLKGIVKAKNLSHAVMKNIKQNLFFAFIYNVLGIPIAAGVLFPVFGLLLSPMIAALAMSFSSVSVIANALRLRTIKI</sequence>
<feature type="transmembrane region" description="Helical" evidence="10">
    <location>
        <begin position="445"/>
        <end position="464"/>
    </location>
</feature>
<dbReference type="PRINTS" id="PR00943">
    <property type="entry name" value="CUATPASE"/>
</dbReference>
<dbReference type="InterPro" id="IPR018303">
    <property type="entry name" value="ATPase_P-typ_P_site"/>
</dbReference>
<evidence type="ECO:0000313" key="12">
    <source>
        <dbReference type="EMBL" id="MFC4740457.1"/>
    </source>
</evidence>
<dbReference type="PRINTS" id="PR00942">
    <property type="entry name" value="CUATPASEI"/>
</dbReference>
<evidence type="ECO:0000256" key="3">
    <source>
        <dbReference type="ARBA" id="ARBA00022692"/>
    </source>
</evidence>
<dbReference type="Proteomes" id="UP001595885">
    <property type="component" value="Unassembled WGS sequence"/>
</dbReference>
<feature type="transmembrane region" description="Helical" evidence="10">
    <location>
        <begin position="811"/>
        <end position="833"/>
    </location>
</feature>
<dbReference type="PRINTS" id="PR00119">
    <property type="entry name" value="CATATPASE"/>
</dbReference>
<feature type="transmembrane region" description="Helical" evidence="10">
    <location>
        <begin position="250"/>
        <end position="276"/>
    </location>
</feature>
<dbReference type="InterPro" id="IPR008250">
    <property type="entry name" value="ATPase_P-typ_transduc_dom_A_sf"/>
</dbReference>
<dbReference type="Gene3D" id="3.30.70.100">
    <property type="match status" value="1"/>
</dbReference>
<keyword evidence="8 10" id="KW-1133">Transmembrane helix</keyword>
<evidence type="ECO:0000256" key="4">
    <source>
        <dbReference type="ARBA" id="ARBA00022723"/>
    </source>
</evidence>
<dbReference type="InterPro" id="IPR023299">
    <property type="entry name" value="ATPase_P-typ_cyto_dom_N"/>
</dbReference>
<protein>
    <submittedName>
        <fullName evidence="12">Heavy metal translocating P-type ATPase</fullName>
    </submittedName>
</protein>
<dbReference type="PROSITE" id="PS50846">
    <property type="entry name" value="HMA_2"/>
    <property type="match status" value="1"/>
</dbReference>
<feature type="transmembrane region" description="Helical" evidence="10">
    <location>
        <begin position="187"/>
        <end position="205"/>
    </location>
</feature>
<dbReference type="Pfam" id="PF19335">
    <property type="entry name" value="HMBD"/>
    <property type="match status" value="2"/>
</dbReference>
<dbReference type="InterPro" id="IPR059000">
    <property type="entry name" value="ATPase_P-type_domA"/>
</dbReference>
<feature type="transmembrane region" description="Helical" evidence="10">
    <location>
        <begin position="470"/>
        <end position="493"/>
    </location>
</feature>
<dbReference type="PROSITE" id="PS01047">
    <property type="entry name" value="HMA_1"/>
    <property type="match status" value="1"/>
</dbReference>
<keyword evidence="4 10" id="KW-0479">Metal-binding</keyword>
<dbReference type="PROSITE" id="PS00154">
    <property type="entry name" value="ATPASE_E1_E2"/>
    <property type="match status" value="1"/>
</dbReference>
<evidence type="ECO:0000259" key="11">
    <source>
        <dbReference type="PROSITE" id="PS50846"/>
    </source>
</evidence>
<dbReference type="SFLD" id="SFLDG00002">
    <property type="entry name" value="C1.7:_P-type_atpase_like"/>
    <property type="match status" value="1"/>
</dbReference>
<dbReference type="SUPFAM" id="SSF81653">
    <property type="entry name" value="Calcium ATPase, transduction domain A"/>
    <property type="match status" value="1"/>
</dbReference>
<dbReference type="CDD" id="cd00371">
    <property type="entry name" value="HMA"/>
    <property type="match status" value="1"/>
</dbReference>
<dbReference type="InterPro" id="IPR027256">
    <property type="entry name" value="P-typ_ATPase_IB"/>
</dbReference>
<gene>
    <name evidence="12" type="ORF">ACFO3U_10675</name>
</gene>
<dbReference type="SFLD" id="SFLDS00003">
    <property type="entry name" value="Haloacid_Dehalogenase"/>
    <property type="match status" value="1"/>
</dbReference>
<dbReference type="InterPro" id="IPR001757">
    <property type="entry name" value="P_typ_ATPase"/>
</dbReference>
<dbReference type="NCBIfam" id="TIGR01511">
    <property type="entry name" value="ATPase-IB1_Cu"/>
    <property type="match status" value="1"/>
</dbReference>
<dbReference type="Pfam" id="PF00122">
    <property type="entry name" value="E1-E2_ATPase"/>
    <property type="match status" value="1"/>
</dbReference>
<dbReference type="InterPro" id="IPR023298">
    <property type="entry name" value="ATPase_P-typ_TM_dom_sf"/>
</dbReference>
<keyword evidence="5 10" id="KW-0547">Nucleotide-binding</keyword>
<evidence type="ECO:0000256" key="8">
    <source>
        <dbReference type="ARBA" id="ARBA00022989"/>
    </source>
</evidence>
<dbReference type="InterPro" id="IPR036163">
    <property type="entry name" value="HMA_dom_sf"/>
</dbReference>
<dbReference type="NCBIfam" id="TIGR01525">
    <property type="entry name" value="ATPase-IB_hvy"/>
    <property type="match status" value="1"/>
</dbReference>
<dbReference type="Gene3D" id="2.70.150.10">
    <property type="entry name" value="Calcium-transporting ATPase, cytoplasmic transduction domain A"/>
    <property type="match status" value="1"/>
</dbReference>
<keyword evidence="10" id="KW-1003">Cell membrane</keyword>
<dbReference type="EMBL" id="JBHSGW010000025">
    <property type="protein sequence ID" value="MFC4740457.1"/>
    <property type="molecule type" value="Genomic_DNA"/>
</dbReference>
<keyword evidence="13" id="KW-1185">Reference proteome</keyword>
<keyword evidence="9 10" id="KW-0472">Membrane</keyword>
<dbReference type="PANTHER" id="PTHR43520:SF8">
    <property type="entry name" value="P-TYPE CU(+) TRANSPORTER"/>
    <property type="match status" value="1"/>
</dbReference>
<dbReference type="Pfam" id="PF00403">
    <property type="entry name" value="HMA"/>
    <property type="match status" value="1"/>
</dbReference>
<organism evidence="12 13">
    <name type="scientific">Flavobacterium ponti</name>
    <dbReference type="NCBI Taxonomy" id="665133"/>
    <lineage>
        <taxon>Bacteria</taxon>
        <taxon>Pseudomonadati</taxon>
        <taxon>Bacteroidota</taxon>
        <taxon>Flavobacteriia</taxon>
        <taxon>Flavobacteriales</taxon>
        <taxon>Flavobacteriaceae</taxon>
        <taxon>Flavobacterium</taxon>
    </lineage>
</organism>
<keyword evidence="3 10" id="KW-0812">Transmembrane</keyword>
<name>A0ABV9P4B5_9FLAO</name>
<dbReference type="PANTHER" id="PTHR43520">
    <property type="entry name" value="ATP7, ISOFORM B"/>
    <property type="match status" value="1"/>
</dbReference>
<evidence type="ECO:0000256" key="6">
    <source>
        <dbReference type="ARBA" id="ARBA00022840"/>
    </source>
</evidence>
<dbReference type="SUPFAM" id="SSF56784">
    <property type="entry name" value="HAD-like"/>
    <property type="match status" value="1"/>
</dbReference>
<feature type="transmembrane region" description="Helical" evidence="10">
    <location>
        <begin position="217"/>
        <end position="238"/>
    </location>
</feature>
<dbReference type="InterPro" id="IPR023214">
    <property type="entry name" value="HAD_sf"/>
</dbReference>
<dbReference type="CDD" id="cd02094">
    <property type="entry name" value="P-type_ATPase_Cu-like"/>
    <property type="match status" value="1"/>
</dbReference>
<dbReference type="SFLD" id="SFLDF00027">
    <property type="entry name" value="p-type_atpase"/>
    <property type="match status" value="1"/>
</dbReference>
<evidence type="ECO:0000256" key="9">
    <source>
        <dbReference type="ARBA" id="ARBA00023136"/>
    </source>
</evidence>
<evidence type="ECO:0000313" key="13">
    <source>
        <dbReference type="Proteomes" id="UP001595885"/>
    </source>
</evidence>
<comment type="subcellular location">
    <subcellularLocation>
        <location evidence="10">Cell membrane</location>
    </subcellularLocation>
    <subcellularLocation>
        <location evidence="1">Endomembrane system</location>
        <topology evidence="1">Multi-pass membrane protein</topology>
    </subcellularLocation>
</comment>